<accession>A0A5C8J457</accession>
<dbReference type="GO" id="GO:0004519">
    <property type="term" value="F:endonuclease activity"/>
    <property type="evidence" value="ECO:0007669"/>
    <property type="project" value="UniProtKB-KW"/>
</dbReference>
<reference evidence="2 3" key="1">
    <citation type="submission" date="2019-08" db="EMBL/GenBank/DDBJ databases">
        <authorList>
            <person name="Shi S."/>
        </authorList>
    </citation>
    <scope>NUCLEOTIDE SEQUENCE [LARGE SCALE GENOMIC DNA]</scope>
    <source>
        <strain evidence="2 3">GY10130</strain>
    </source>
</reference>
<keyword evidence="3" id="KW-1185">Reference proteome</keyword>
<dbReference type="InterPro" id="IPR029471">
    <property type="entry name" value="HNH_5"/>
</dbReference>
<organism evidence="2 3">
    <name type="scientific">Pontibacter qinzhouensis</name>
    <dbReference type="NCBI Taxonomy" id="2603253"/>
    <lineage>
        <taxon>Bacteria</taxon>
        <taxon>Pseudomonadati</taxon>
        <taxon>Bacteroidota</taxon>
        <taxon>Cytophagia</taxon>
        <taxon>Cytophagales</taxon>
        <taxon>Hymenobacteraceae</taxon>
        <taxon>Pontibacter</taxon>
    </lineage>
</organism>
<dbReference type="OrthoDB" id="255953at2"/>
<dbReference type="EMBL" id="VRTY01000105">
    <property type="protein sequence ID" value="TXK29872.1"/>
    <property type="molecule type" value="Genomic_DNA"/>
</dbReference>
<gene>
    <name evidence="2" type="ORF">FVR03_20355</name>
</gene>
<keyword evidence="2" id="KW-0255">Endonuclease</keyword>
<name>A0A5C8J457_9BACT</name>
<evidence type="ECO:0000313" key="3">
    <source>
        <dbReference type="Proteomes" id="UP000321926"/>
    </source>
</evidence>
<keyword evidence="2" id="KW-0540">Nuclease</keyword>
<dbReference type="Pfam" id="PF14279">
    <property type="entry name" value="HNH_5"/>
    <property type="match status" value="1"/>
</dbReference>
<keyword evidence="2" id="KW-0378">Hydrolase</keyword>
<comment type="caution">
    <text evidence="2">The sequence shown here is derived from an EMBL/GenBank/DDBJ whole genome shotgun (WGS) entry which is preliminary data.</text>
</comment>
<evidence type="ECO:0000259" key="1">
    <source>
        <dbReference type="Pfam" id="PF14279"/>
    </source>
</evidence>
<evidence type="ECO:0000313" key="2">
    <source>
        <dbReference type="EMBL" id="TXK29872.1"/>
    </source>
</evidence>
<dbReference type="AlphaFoldDB" id="A0A5C8J457"/>
<dbReference type="Proteomes" id="UP000321926">
    <property type="component" value="Unassembled WGS sequence"/>
</dbReference>
<feature type="domain" description="HNH endonuclease 5" evidence="1">
    <location>
        <begin position="51"/>
        <end position="98"/>
    </location>
</feature>
<proteinExistence type="predicted"/>
<protein>
    <submittedName>
        <fullName evidence="2">HNH endonuclease</fullName>
    </submittedName>
</protein>
<sequence length="311" mass="35851">MLIRSTYPINNEALRDLETLASEYDILVSTEVDYNESHTKNYLKDAVGKKCRFCNKGFPEVKFNSVAHAIPEFTGNKSLIATFECDNCNQYFSKFENEFANFMLPYNALGGVKKKGNKFPKYKQDIIVYHPIENYIHIDNFPQELHPDTNGFDLILDTPSYIPNFIYRSLIKIGLTLIPENTIGKYQDVLTWLMDMSSDTIFPASMFFSIFPFRNPSSKIRCVLFTRKESINREIPRTLLVLSYQNFSFQTFFPVPFSENKGKLIPFPVAIPTSLDLNLNLAQEVAHKLIDLSKIERIKGEKAQFNIKSLD</sequence>